<feature type="signal peptide" evidence="1">
    <location>
        <begin position="1"/>
        <end position="21"/>
    </location>
</feature>
<accession>A0A1H7B2M8</accession>
<dbReference type="InterPro" id="IPR018642">
    <property type="entry name" value="DUF2066"/>
</dbReference>
<name>A0A1H7B2M8_9PSED</name>
<dbReference type="AlphaFoldDB" id="A0A1H7B2M8"/>
<evidence type="ECO:0000256" key="1">
    <source>
        <dbReference type="SAM" id="SignalP"/>
    </source>
</evidence>
<dbReference type="STRING" id="915471.SAMN05216201_11517"/>
<keyword evidence="1" id="KW-0732">Signal</keyword>
<gene>
    <name evidence="2" type="ORF">SAMN05216201_11517</name>
</gene>
<evidence type="ECO:0000313" key="3">
    <source>
        <dbReference type="Proteomes" id="UP000242930"/>
    </source>
</evidence>
<keyword evidence="3" id="KW-1185">Reference proteome</keyword>
<evidence type="ECO:0000313" key="2">
    <source>
        <dbReference type="EMBL" id="SEJ71174.1"/>
    </source>
</evidence>
<proteinExistence type="predicted"/>
<dbReference type="RefSeq" id="WP_090312742.1">
    <property type="nucleotide sequence ID" value="NZ_FNZE01000015.1"/>
</dbReference>
<dbReference type="Pfam" id="PF09839">
    <property type="entry name" value="DUF2066"/>
    <property type="match status" value="1"/>
</dbReference>
<feature type="chain" id="PRO_5017455730" description="DUF2066 domain-containing protein" evidence="1">
    <location>
        <begin position="22"/>
        <end position="344"/>
    </location>
</feature>
<protein>
    <recommendedName>
        <fullName evidence="4">DUF2066 domain-containing protein</fullName>
    </recommendedName>
</protein>
<organism evidence="2 3">
    <name type="scientific">Pseudomonas linyingensis</name>
    <dbReference type="NCBI Taxonomy" id="915471"/>
    <lineage>
        <taxon>Bacteria</taxon>
        <taxon>Pseudomonadati</taxon>
        <taxon>Pseudomonadota</taxon>
        <taxon>Gammaproteobacteria</taxon>
        <taxon>Pseudomonadales</taxon>
        <taxon>Pseudomonadaceae</taxon>
        <taxon>Pseudomonas</taxon>
    </lineage>
</organism>
<evidence type="ECO:0008006" key="4">
    <source>
        <dbReference type="Google" id="ProtNLM"/>
    </source>
</evidence>
<dbReference type="Proteomes" id="UP000242930">
    <property type="component" value="Unassembled WGS sequence"/>
</dbReference>
<dbReference type="EMBL" id="FNZE01000015">
    <property type="protein sequence ID" value="SEJ71174.1"/>
    <property type="molecule type" value="Genomic_DNA"/>
</dbReference>
<sequence>MRLIARWFAFCLLFTTLSVTAAQVEGLFEVREPVASQDPGERAAAMGRALQTLVVRLTGKREAAQDPRLQPLLADPQQLVQQYVYEAGTPVTLSVVFDPVLTQRALREAGLTLQSAERASVLAWWLNESDAGSSLVAEDQEGAADLRAAAQNRGVPLSLPLGDLNEQLLANAETLRGSDAQALQDASERYAADALLAVVAKGAGDGWQADWQLWVADERVSGSSSAASQAALADAVLLDVGERLATQFAKAGAAQSLTLEVQGNDLARYASLQRLLEPFAPRLQAVVGSKLVYQVNASPDQLRSQLQLGRLHEVPAEAVDAQATPQAQPLQVPAATANRMRFSW</sequence>
<dbReference type="OrthoDB" id="6195299at2"/>
<reference evidence="3" key="1">
    <citation type="submission" date="2016-10" db="EMBL/GenBank/DDBJ databases">
        <authorList>
            <person name="Varghese N."/>
            <person name="Submissions S."/>
        </authorList>
    </citation>
    <scope>NUCLEOTIDE SEQUENCE [LARGE SCALE GENOMIC DNA]</scope>
    <source>
        <strain evidence="3">LMG 25967</strain>
    </source>
</reference>